<evidence type="ECO:0000256" key="1">
    <source>
        <dbReference type="SAM" id="MobiDB-lite"/>
    </source>
</evidence>
<evidence type="ECO:0000313" key="3">
    <source>
        <dbReference type="EMBL" id="KUN23561.1"/>
    </source>
</evidence>
<accession>A0A117QEA8</accession>
<feature type="region of interest" description="Disordered" evidence="1">
    <location>
        <begin position="202"/>
        <end position="237"/>
    </location>
</feature>
<protein>
    <submittedName>
        <fullName evidence="3">Siderophore-interacting protein</fullName>
    </submittedName>
</protein>
<comment type="caution">
    <text evidence="3">The sequence shown here is derived from an EMBL/GenBank/DDBJ whole genome shotgun (WGS) entry which is preliminary data.</text>
</comment>
<dbReference type="Pfam" id="PF20239">
    <property type="entry name" value="DUF6596"/>
    <property type="match status" value="1"/>
</dbReference>
<dbReference type="PANTHER" id="PTHR47756:SF2">
    <property type="entry name" value="BLL6612 PROTEIN"/>
    <property type="match status" value="1"/>
</dbReference>
<gene>
    <name evidence="3" type="ORF">AQJ11_23635</name>
</gene>
<evidence type="ECO:0000259" key="2">
    <source>
        <dbReference type="Pfam" id="PF20239"/>
    </source>
</evidence>
<evidence type="ECO:0000313" key="4">
    <source>
        <dbReference type="Proteomes" id="UP000053398"/>
    </source>
</evidence>
<name>A0A117QEA8_STRCK</name>
<organism evidence="3 4">
    <name type="scientific">Streptomyces corchorusii</name>
    <name type="common">Streptomyces chibaensis</name>
    <dbReference type="NCBI Taxonomy" id="1903"/>
    <lineage>
        <taxon>Bacteria</taxon>
        <taxon>Bacillati</taxon>
        <taxon>Actinomycetota</taxon>
        <taxon>Actinomycetes</taxon>
        <taxon>Kitasatosporales</taxon>
        <taxon>Streptomycetaceae</taxon>
        <taxon>Streptomyces</taxon>
    </lineage>
</organism>
<dbReference type="InterPro" id="IPR046531">
    <property type="entry name" value="DUF6596"/>
</dbReference>
<sequence>MPRNADLPDRLSAALAVVHRIFNEGCTGDPVLCAEALRLGRLLAELVPDESEVTGLLALMLPVAARRPARRDADGVLVPLPEQDRARWDRALIAEGQEPVRRLRRNRPGPYRIQAAVNAVHSDAPTAAATDWRQVLALYDRLVAVAPPPVVVLNRAVPVAGTEGPATAPELVNALGLGRYHVLHAVRADLLCRPGRAAGAAAEYGRAAEPAPSEAERACLERRRRETRQRAPGRSGA</sequence>
<dbReference type="AlphaFoldDB" id="A0A117QEA8"/>
<proteinExistence type="predicted"/>
<dbReference type="PANTHER" id="PTHR47756">
    <property type="entry name" value="BLL6612 PROTEIN-RELATED"/>
    <property type="match status" value="1"/>
</dbReference>
<reference evidence="3 4" key="1">
    <citation type="submission" date="2015-10" db="EMBL/GenBank/DDBJ databases">
        <title>Draft genome sequence of Streptomyces corchorusii DSM 40340, type strain for the species Streptomyces corchorusii.</title>
        <authorList>
            <person name="Ruckert C."/>
            <person name="Winkler A."/>
            <person name="Kalinowski J."/>
            <person name="Kampfer P."/>
            <person name="Glaeser S."/>
        </authorList>
    </citation>
    <scope>NUCLEOTIDE SEQUENCE [LARGE SCALE GENOMIC DNA]</scope>
    <source>
        <strain evidence="3 4">DSM 40340</strain>
    </source>
</reference>
<dbReference type="EMBL" id="LMWP01000025">
    <property type="protein sequence ID" value="KUN23561.1"/>
    <property type="molecule type" value="Genomic_DNA"/>
</dbReference>
<feature type="compositionally biased region" description="Basic and acidic residues" evidence="1">
    <location>
        <begin position="214"/>
        <end position="224"/>
    </location>
</feature>
<keyword evidence="4" id="KW-1185">Reference proteome</keyword>
<feature type="compositionally biased region" description="Low complexity" evidence="1">
    <location>
        <begin position="202"/>
        <end position="213"/>
    </location>
</feature>
<dbReference type="Proteomes" id="UP000053398">
    <property type="component" value="Unassembled WGS sequence"/>
</dbReference>
<feature type="domain" description="DUF6596" evidence="2">
    <location>
        <begin position="10"/>
        <end position="102"/>
    </location>
</feature>